<dbReference type="PANTHER" id="PTHR40629:SF1">
    <property type="entry name" value="PRO41 PROTEIN"/>
    <property type="match status" value="1"/>
</dbReference>
<sequence length="570" mass="60633">MAAFNVTVEDSSPLVNYSPPGSWADSDPSDPSIASYSGRSIRTTRERGAQATVDFNGTGIFIYGSDKPNFGTFTVTVDGQKVDTSSSAATVSAPKKLLASVQDLKNERHTVVVTSEGTNDINIDYMDVQHEDGLPGATVTPSVIDDTDPRIVYEPLGGWRTNTGEAFMNKTLHGSAIAVYGTVSDDHASMRVTLNGQTDTFSAGSGPGAAAALHPQVLLYFADNLGEGTHTISVISDIENSTRPFIDVDAFVVYSFDGGDAGGGTSTETGPDSQSVRTIPKTTIIGAAVGGSVALLSLLLLVAFFVLRRRRKQRPIPSPVTPVLPFQQTDMTESAFNFPPPIIGKSRFSKHSIAPSYYGASLQPSKPNHSRATSGSSGTSSDVIKLGVPKPPSSTRSVSPASAPLTNATSLISNTMGKLMWHDFAHFVSMTASVYAVWSAFYGLFFRKFFWDFVGGTLRDPGGLQPSAGAQVFITLIVKNPIVQIFAMVVGFIMIALEYPLPQLKGTAIHRSFAPKIVGLLFQSFLCFLFYQGTNAGIYGVIAAGAYTRAQLSGEQMEEAKENKGRGGKA</sequence>
<keyword evidence="5" id="KW-1185">Reference proteome</keyword>
<evidence type="ECO:0000313" key="4">
    <source>
        <dbReference type="EMBL" id="KAK7035445.1"/>
    </source>
</evidence>
<feature type="transmembrane region" description="Helical" evidence="2">
    <location>
        <begin position="284"/>
        <end position="307"/>
    </location>
</feature>
<keyword evidence="2" id="KW-0472">Membrane</keyword>
<dbReference type="EMBL" id="JAYKXP010000052">
    <property type="protein sequence ID" value="KAK7035445.1"/>
    <property type="molecule type" value="Genomic_DNA"/>
</dbReference>
<dbReference type="Gene3D" id="2.60.120.260">
    <property type="entry name" value="Galactose-binding domain-like"/>
    <property type="match status" value="2"/>
</dbReference>
<reference evidence="4 5" key="1">
    <citation type="submission" date="2024-01" db="EMBL/GenBank/DDBJ databases">
        <title>A draft genome for a cacao thread blight-causing isolate of Paramarasmius palmivorus.</title>
        <authorList>
            <person name="Baruah I.K."/>
            <person name="Bukari Y."/>
            <person name="Amoako-Attah I."/>
            <person name="Meinhardt L.W."/>
            <person name="Bailey B.A."/>
            <person name="Cohen S.P."/>
        </authorList>
    </citation>
    <scope>NUCLEOTIDE SEQUENCE [LARGE SCALE GENOMIC DNA]</scope>
    <source>
        <strain evidence="4 5">GH-12</strain>
    </source>
</reference>
<organism evidence="4 5">
    <name type="scientific">Paramarasmius palmivorus</name>
    <dbReference type="NCBI Taxonomy" id="297713"/>
    <lineage>
        <taxon>Eukaryota</taxon>
        <taxon>Fungi</taxon>
        <taxon>Dikarya</taxon>
        <taxon>Basidiomycota</taxon>
        <taxon>Agaricomycotina</taxon>
        <taxon>Agaricomycetes</taxon>
        <taxon>Agaricomycetidae</taxon>
        <taxon>Agaricales</taxon>
        <taxon>Marasmiineae</taxon>
        <taxon>Marasmiaceae</taxon>
        <taxon>Paramarasmius</taxon>
    </lineage>
</organism>
<feature type="compositionally biased region" description="Low complexity" evidence="1">
    <location>
        <begin position="18"/>
        <end position="32"/>
    </location>
</feature>
<dbReference type="AlphaFoldDB" id="A0AAW0C801"/>
<feature type="region of interest" description="Disordered" evidence="1">
    <location>
        <begin position="1"/>
        <end position="32"/>
    </location>
</feature>
<dbReference type="InterPro" id="IPR056144">
    <property type="entry name" value="DUF7727"/>
</dbReference>
<feature type="compositionally biased region" description="Polar residues" evidence="1">
    <location>
        <begin position="362"/>
        <end position="372"/>
    </location>
</feature>
<feature type="transmembrane region" description="Helical" evidence="2">
    <location>
        <begin position="424"/>
        <end position="445"/>
    </location>
</feature>
<keyword evidence="2" id="KW-0812">Transmembrane</keyword>
<proteinExistence type="predicted"/>
<evidence type="ECO:0000256" key="1">
    <source>
        <dbReference type="SAM" id="MobiDB-lite"/>
    </source>
</evidence>
<name>A0AAW0C801_9AGAR</name>
<feature type="compositionally biased region" description="Polar residues" evidence="1">
    <location>
        <begin position="393"/>
        <end position="402"/>
    </location>
</feature>
<evidence type="ECO:0000313" key="5">
    <source>
        <dbReference type="Proteomes" id="UP001383192"/>
    </source>
</evidence>
<feature type="domain" description="DUF7727" evidence="3">
    <location>
        <begin position="416"/>
        <end position="555"/>
    </location>
</feature>
<evidence type="ECO:0000259" key="3">
    <source>
        <dbReference type="Pfam" id="PF24853"/>
    </source>
</evidence>
<dbReference type="PANTHER" id="PTHR40629">
    <property type="entry name" value="PRO41 PROTEIN"/>
    <property type="match status" value="1"/>
</dbReference>
<dbReference type="Proteomes" id="UP001383192">
    <property type="component" value="Unassembled WGS sequence"/>
</dbReference>
<keyword evidence="2" id="KW-1133">Transmembrane helix</keyword>
<feature type="region of interest" description="Disordered" evidence="1">
    <location>
        <begin position="360"/>
        <end position="402"/>
    </location>
</feature>
<feature type="transmembrane region" description="Helical" evidence="2">
    <location>
        <begin position="482"/>
        <end position="501"/>
    </location>
</feature>
<protein>
    <recommendedName>
        <fullName evidence="3">DUF7727 domain-containing protein</fullName>
    </recommendedName>
</protein>
<evidence type="ECO:0000256" key="2">
    <source>
        <dbReference type="SAM" id="Phobius"/>
    </source>
</evidence>
<dbReference type="Pfam" id="PF24853">
    <property type="entry name" value="DUF7727"/>
    <property type="match status" value="1"/>
</dbReference>
<comment type="caution">
    <text evidence="4">The sequence shown here is derived from an EMBL/GenBank/DDBJ whole genome shotgun (WGS) entry which is preliminary data.</text>
</comment>
<accession>A0AAW0C801</accession>
<gene>
    <name evidence="4" type="ORF">VNI00_011738</name>
</gene>